<name>A0A8J7E093_9CYAN</name>
<reference evidence="1" key="1">
    <citation type="submission" date="2020-10" db="EMBL/GenBank/DDBJ databases">
        <authorList>
            <person name="Castelo-Branco R."/>
            <person name="Eusebio N."/>
            <person name="Adriana R."/>
            <person name="Vieira A."/>
            <person name="Brugerolle De Fraissinette N."/>
            <person name="Rezende De Castro R."/>
            <person name="Schneider M.P."/>
            <person name="Vasconcelos V."/>
            <person name="Leao P.N."/>
        </authorList>
    </citation>
    <scope>NUCLEOTIDE SEQUENCE</scope>
    <source>
        <strain evidence="1">LEGE 07157</strain>
    </source>
</reference>
<keyword evidence="1" id="KW-0547">Nucleotide-binding</keyword>
<dbReference type="RefSeq" id="WP_194032155.1">
    <property type="nucleotide sequence ID" value="NZ_JADEWZ010000077.1"/>
</dbReference>
<sequence length="467" mass="52596">MIDPILVKDHKRTLRNAQMGGLAALTLSLMPLSPAPTFVRVYSPVAAIAVACWQCGESEREKRLYRRIQAYHGTYESAGIAADARALAQLPSFTQMEAPKLKPALFDAQALLEEATGIGLLGNSGSGKSCVAKYLAGEFGDAQIIVLDPHDDPDETNWEGLHVLRDYDLIIEQMEIFLELLNKRDKTPVVIISEEFPAVRAYCKRKRLQTADEFILRIGSEARKFNKFPIFCSQSGNVKALGLENMGDFLENFMLVRFNRIATKYAKNLSDRDVQQALSEQGYKTLVNDSPAIHPTHGRYQQVRKGQPPIGLRPLQSQPITIPLAGQSPRDSMGNNFEGVTVDVKATIPNSQFPIPNSPPPSPVRCARWRELRELREDGVSKTQIIKEVWGYNNRNFQAGIEEYESLVREYAREWISQLHKSGGMSLKRIFDLVYSPNYRNKPKKKRLMNEFLSILATLEIETDDSI</sequence>
<organism evidence="1 2">
    <name type="scientific">Lusitaniella coriacea LEGE 07157</name>
    <dbReference type="NCBI Taxonomy" id="945747"/>
    <lineage>
        <taxon>Bacteria</taxon>
        <taxon>Bacillati</taxon>
        <taxon>Cyanobacteriota</taxon>
        <taxon>Cyanophyceae</taxon>
        <taxon>Spirulinales</taxon>
        <taxon>Lusitaniellaceae</taxon>
        <taxon>Lusitaniella</taxon>
    </lineage>
</organism>
<dbReference type="SUPFAM" id="SSF52540">
    <property type="entry name" value="P-loop containing nucleoside triphosphate hydrolases"/>
    <property type="match status" value="1"/>
</dbReference>
<keyword evidence="1" id="KW-0067">ATP-binding</keyword>
<keyword evidence="2" id="KW-1185">Reference proteome</keyword>
<dbReference type="InterPro" id="IPR027417">
    <property type="entry name" value="P-loop_NTPase"/>
</dbReference>
<dbReference type="Proteomes" id="UP000654482">
    <property type="component" value="Unassembled WGS sequence"/>
</dbReference>
<dbReference type="CDD" id="cd02019">
    <property type="entry name" value="NK"/>
    <property type="match status" value="1"/>
</dbReference>
<comment type="caution">
    <text evidence="1">The sequence shown here is derived from an EMBL/GenBank/DDBJ whole genome shotgun (WGS) entry which is preliminary data.</text>
</comment>
<dbReference type="GO" id="GO:0005524">
    <property type="term" value="F:ATP binding"/>
    <property type="evidence" value="ECO:0007669"/>
    <property type="project" value="UniProtKB-KW"/>
</dbReference>
<protein>
    <submittedName>
        <fullName evidence="1">ATP-binding protein</fullName>
    </submittedName>
</protein>
<accession>A0A8J7E093</accession>
<dbReference type="Gene3D" id="3.40.50.300">
    <property type="entry name" value="P-loop containing nucleotide triphosphate hydrolases"/>
    <property type="match status" value="1"/>
</dbReference>
<evidence type="ECO:0000313" key="1">
    <source>
        <dbReference type="EMBL" id="MBE9119061.1"/>
    </source>
</evidence>
<proteinExistence type="predicted"/>
<gene>
    <name evidence="1" type="ORF">IQ249_24705</name>
</gene>
<evidence type="ECO:0000313" key="2">
    <source>
        <dbReference type="Proteomes" id="UP000654482"/>
    </source>
</evidence>
<dbReference type="EMBL" id="JADEWZ010000077">
    <property type="protein sequence ID" value="MBE9119061.1"/>
    <property type="molecule type" value="Genomic_DNA"/>
</dbReference>
<dbReference type="AlphaFoldDB" id="A0A8J7E093"/>